<proteinExistence type="predicted"/>
<gene>
    <name evidence="1" type="ORF">LS41612_21035</name>
</gene>
<dbReference type="Proteomes" id="UP000238825">
    <property type="component" value="Chromosome"/>
</dbReference>
<sequence>MSINIYMKNCHIDKKINGQSEKVHIGFNYIIMDSEKNEVLLRKRFRFKYLYEFTHEFKRDFMSILPGDVYSLTCMLNKIYSIYSSYSSITVIRKFPISDINLYTDSKYAYKKYTSSHARLHNYELNKDDYNIAFDALARVQRRSIYTTAQILERGGNLPLPDIPKAMVRCDIEMVTEIFKKNWK</sequence>
<accession>A0A2S0K5L1</accession>
<dbReference type="AlphaFoldDB" id="A0A2S0K5L1"/>
<dbReference type="EMBL" id="CP019980">
    <property type="protein sequence ID" value="AVK98626.1"/>
    <property type="molecule type" value="Genomic_DNA"/>
</dbReference>
<name>A0A2S0K5L1_LYSSH</name>
<organism evidence="1 2">
    <name type="scientific">Lysinibacillus sphaericus</name>
    <name type="common">Bacillus sphaericus</name>
    <dbReference type="NCBI Taxonomy" id="1421"/>
    <lineage>
        <taxon>Bacteria</taxon>
        <taxon>Bacillati</taxon>
        <taxon>Bacillota</taxon>
        <taxon>Bacilli</taxon>
        <taxon>Bacillales</taxon>
        <taxon>Bacillaceae</taxon>
        <taxon>Lysinibacillus</taxon>
    </lineage>
</organism>
<evidence type="ECO:0000313" key="1">
    <source>
        <dbReference type="EMBL" id="AVK98626.1"/>
    </source>
</evidence>
<evidence type="ECO:0000313" key="2">
    <source>
        <dbReference type="Proteomes" id="UP000238825"/>
    </source>
</evidence>
<dbReference type="GeneID" id="48278696"/>
<dbReference type="RefSeq" id="WP_024364668.1">
    <property type="nucleotide sequence ID" value="NZ_BJNS01000090.1"/>
</dbReference>
<reference evidence="1 2" key="1">
    <citation type="submission" date="2017-03" db="EMBL/GenBank/DDBJ databases">
        <title>The whole genome sequencing and assembly of Lysinibacillus sphaericus DSM 28T strain.</title>
        <authorList>
            <person name="Lee Y.-J."/>
            <person name="Yi H."/>
            <person name="Bahn Y.-S."/>
            <person name="Kim J.F."/>
            <person name="Lee D.-W."/>
        </authorList>
    </citation>
    <scope>NUCLEOTIDE SEQUENCE [LARGE SCALE GENOMIC DNA]</scope>
    <source>
        <strain evidence="1 2">DSM 28</strain>
    </source>
</reference>
<protein>
    <submittedName>
        <fullName evidence="1">Uncharacterized protein</fullName>
    </submittedName>
</protein>